<accession>A0ABX5LN38</accession>
<dbReference type="PANTHER" id="PTHR13943:SF77">
    <property type="entry name" value="LRAT DOMAIN-CONTAINING PROTEIN"/>
    <property type="match status" value="1"/>
</dbReference>
<reference evidence="7 8" key="1">
    <citation type="submission" date="2018-05" db="EMBL/GenBank/DDBJ databases">
        <title>Animal gut microbial communities from fecal samples from Wisconsin, USA.</title>
        <authorList>
            <person name="Neumann A."/>
        </authorList>
    </citation>
    <scope>NUCLEOTIDE SEQUENCE [LARGE SCALE GENOMIC DNA]</scope>
    <source>
        <strain evidence="7 8">UWS4</strain>
    </source>
</reference>
<evidence type="ECO:0000256" key="4">
    <source>
        <dbReference type="SAM" id="MobiDB-lite"/>
    </source>
</evidence>
<feature type="transmembrane region" description="Helical" evidence="5">
    <location>
        <begin position="134"/>
        <end position="153"/>
    </location>
</feature>
<evidence type="ECO:0000256" key="5">
    <source>
        <dbReference type="SAM" id="Phobius"/>
    </source>
</evidence>
<dbReference type="RefSeq" id="WP_106198493.1">
    <property type="nucleotide sequence ID" value="NZ_JAXEIU010000039.1"/>
</dbReference>
<dbReference type="Gene3D" id="3.90.1720.10">
    <property type="entry name" value="endopeptidase domain like (from Nostoc punctiforme)"/>
    <property type="match status" value="1"/>
</dbReference>
<dbReference type="InterPro" id="IPR051496">
    <property type="entry name" value="H-rev107_PLA/AT"/>
</dbReference>
<feature type="compositionally biased region" description="Polar residues" evidence="4">
    <location>
        <begin position="278"/>
        <end position="288"/>
    </location>
</feature>
<dbReference type="GO" id="GO:0016746">
    <property type="term" value="F:acyltransferase activity"/>
    <property type="evidence" value="ECO:0007669"/>
    <property type="project" value="UniProtKB-KW"/>
</dbReference>
<gene>
    <name evidence="7" type="ORF">B0H50_12427</name>
</gene>
<evidence type="ECO:0000313" key="7">
    <source>
        <dbReference type="EMBL" id="PWK94036.1"/>
    </source>
</evidence>
<keyword evidence="1" id="KW-0808">Transferase</keyword>
<dbReference type="PANTHER" id="PTHR13943">
    <property type="entry name" value="HRAS-LIKE SUPPRESSOR - RELATED"/>
    <property type="match status" value="1"/>
</dbReference>
<feature type="transmembrane region" description="Helical" evidence="5">
    <location>
        <begin position="231"/>
        <end position="250"/>
    </location>
</feature>
<keyword evidence="5" id="KW-1133">Transmembrane helix</keyword>
<keyword evidence="5" id="KW-0812">Transmembrane</keyword>
<dbReference type="PROSITE" id="PS51934">
    <property type="entry name" value="LRAT"/>
    <property type="match status" value="1"/>
</dbReference>
<keyword evidence="3" id="KW-0443">Lipid metabolism</keyword>
<feature type="transmembrane region" description="Helical" evidence="5">
    <location>
        <begin position="159"/>
        <end position="180"/>
    </location>
</feature>
<dbReference type="Pfam" id="PF04970">
    <property type="entry name" value="LRAT"/>
    <property type="match status" value="1"/>
</dbReference>
<proteinExistence type="predicted"/>
<dbReference type="EMBL" id="QGHD01000024">
    <property type="protein sequence ID" value="PWK94036.1"/>
    <property type="molecule type" value="Genomic_DNA"/>
</dbReference>
<evidence type="ECO:0000256" key="1">
    <source>
        <dbReference type="ARBA" id="ARBA00022679"/>
    </source>
</evidence>
<keyword evidence="5" id="KW-0472">Membrane</keyword>
<feature type="domain" description="LRAT" evidence="6">
    <location>
        <begin position="18"/>
        <end position="130"/>
    </location>
</feature>
<keyword evidence="8" id="KW-1185">Reference proteome</keyword>
<sequence>MSEIVDESKIPEPPLGSHLLSPRAGFNHHGLYIGNGRVIHYSGMARTLTRKDILRLPGLIRYGCVVKTSIKKFCDGHGFRVVEHPQAKFTGAAAVERAKKRLYERSYYLYSNNCEHFVNWCIDDTFKSPTVTKILIGFALLGFLVHALGISRLSRKLPAVAQLLLSGISAAIGSFLVAHFTLDAMQPAEGIRGRERRNRYFGRLGTWCGFALSPLVAIIGIRKRSTLAESLFPFFLPVVGGLGTYATFRLKDTLDRDKLRKERAKKAEKAEAAETVSADESSSEKISQ</sequence>
<dbReference type="InterPro" id="IPR007053">
    <property type="entry name" value="LRAT_dom"/>
</dbReference>
<evidence type="ECO:0000256" key="3">
    <source>
        <dbReference type="ARBA" id="ARBA00023098"/>
    </source>
</evidence>
<evidence type="ECO:0000256" key="2">
    <source>
        <dbReference type="ARBA" id="ARBA00022801"/>
    </source>
</evidence>
<evidence type="ECO:0000259" key="6">
    <source>
        <dbReference type="PROSITE" id="PS51934"/>
    </source>
</evidence>
<feature type="region of interest" description="Disordered" evidence="4">
    <location>
        <begin position="265"/>
        <end position="288"/>
    </location>
</feature>
<evidence type="ECO:0000313" key="8">
    <source>
        <dbReference type="Proteomes" id="UP000245523"/>
    </source>
</evidence>
<protein>
    <submittedName>
        <fullName evidence="7">Lecithin:retinol acyltransferase</fullName>
    </submittedName>
</protein>
<keyword evidence="7" id="KW-0012">Acyltransferase</keyword>
<organism evidence="7 8">
    <name type="scientific">Hallerella porci</name>
    <dbReference type="NCBI Taxonomy" id="1945871"/>
    <lineage>
        <taxon>Bacteria</taxon>
        <taxon>Pseudomonadati</taxon>
        <taxon>Fibrobacterota</taxon>
        <taxon>Fibrobacteria</taxon>
        <taxon>Fibrobacterales</taxon>
        <taxon>Fibrobacteraceae</taxon>
        <taxon>Hallerella</taxon>
    </lineage>
</organism>
<keyword evidence="2" id="KW-0378">Hydrolase</keyword>
<name>A0ABX5LN38_9BACT</name>
<comment type="caution">
    <text evidence="7">The sequence shown here is derived from an EMBL/GenBank/DDBJ whole genome shotgun (WGS) entry which is preliminary data.</text>
</comment>
<dbReference type="Proteomes" id="UP000245523">
    <property type="component" value="Unassembled WGS sequence"/>
</dbReference>
<feature type="transmembrane region" description="Helical" evidence="5">
    <location>
        <begin position="200"/>
        <end position="219"/>
    </location>
</feature>